<evidence type="ECO:0000256" key="6">
    <source>
        <dbReference type="SAM" id="Phobius"/>
    </source>
</evidence>
<evidence type="ECO:0000256" key="4">
    <source>
        <dbReference type="ARBA" id="ARBA00022989"/>
    </source>
</evidence>
<gene>
    <name evidence="7" type="ORF">KDN34_07210</name>
</gene>
<dbReference type="Pfam" id="PF01810">
    <property type="entry name" value="LysE"/>
    <property type="match status" value="1"/>
</dbReference>
<proteinExistence type="predicted"/>
<sequence length="206" mass="22689">MDYFYAMLLFAVSSSVTPGPNNLMVMASGVNLGVRRSLPLLTGICLGFTLMLLLVSFGFYRLFIIFPVLQVGLKLIGCLYLLYLSWLIASSHREVSSDRENQPFGFIKGLLFQWVNAKAWIVAVGAIAAFTGGQDAGMTPQLLLASVFLVVSFPCVGVWLLFGTVLEKWLDNDVRRRGFNVAMGSLLALSVLPVLRELITMEFTHG</sequence>
<evidence type="ECO:0000256" key="1">
    <source>
        <dbReference type="ARBA" id="ARBA00004651"/>
    </source>
</evidence>
<comment type="subcellular location">
    <subcellularLocation>
        <location evidence="1">Cell membrane</location>
        <topology evidence="1">Multi-pass membrane protein</topology>
    </subcellularLocation>
</comment>
<feature type="transmembrane region" description="Helical" evidence="6">
    <location>
        <begin position="71"/>
        <end position="89"/>
    </location>
</feature>
<name>A0ABX7YX04_9GAMM</name>
<feature type="transmembrane region" description="Helical" evidence="6">
    <location>
        <begin position="178"/>
        <end position="195"/>
    </location>
</feature>
<evidence type="ECO:0000256" key="2">
    <source>
        <dbReference type="ARBA" id="ARBA00022475"/>
    </source>
</evidence>
<keyword evidence="2" id="KW-1003">Cell membrane</keyword>
<dbReference type="PANTHER" id="PTHR30086:SF20">
    <property type="entry name" value="ARGININE EXPORTER PROTEIN ARGO-RELATED"/>
    <property type="match status" value="1"/>
</dbReference>
<feature type="transmembrane region" description="Helical" evidence="6">
    <location>
        <begin position="39"/>
        <end position="59"/>
    </location>
</feature>
<evidence type="ECO:0000313" key="7">
    <source>
        <dbReference type="EMBL" id="QUN07207.1"/>
    </source>
</evidence>
<keyword evidence="8" id="KW-1185">Reference proteome</keyword>
<keyword evidence="5 6" id="KW-0472">Membrane</keyword>
<evidence type="ECO:0000256" key="3">
    <source>
        <dbReference type="ARBA" id="ARBA00022692"/>
    </source>
</evidence>
<feature type="transmembrane region" description="Helical" evidence="6">
    <location>
        <begin position="109"/>
        <end position="130"/>
    </location>
</feature>
<feature type="transmembrane region" description="Helical" evidence="6">
    <location>
        <begin position="142"/>
        <end position="166"/>
    </location>
</feature>
<organism evidence="7 8">
    <name type="scientific">Shewanella yunxiaonensis</name>
    <dbReference type="NCBI Taxonomy" id="2829809"/>
    <lineage>
        <taxon>Bacteria</taxon>
        <taxon>Pseudomonadati</taxon>
        <taxon>Pseudomonadota</taxon>
        <taxon>Gammaproteobacteria</taxon>
        <taxon>Alteromonadales</taxon>
        <taxon>Shewanellaceae</taxon>
        <taxon>Shewanella</taxon>
    </lineage>
</organism>
<evidence type="ECO:0000313" key="8">
    <source>
        <dbReference type="Proteomes" id="UP000679575"/>
    </source>
</evidence>
<protein>
    <submittedName>
        <fullName evidence="7">LysE family translocator</fullName>
    </submittedName>
</protein>
<dbReference type="RefSeq" id="WP_212596210.1">
    <property type="nucleotide sequence ID" value="NZ_CP073587.1"/>
</dbReference>
<dbReference type="PANTHER" id="PTHR30086">
    <property type="entry name" value="ARGININE EXPORTER PROTEIN ARGO"/>
    <property type="match status" value="1"/>
</dbReference>
<reference evidence="7 8" key="1">
    <citation type="submission" date="2021-04" db="EMBL/GenBank/DDBJ databases">
        <title>Novel species identification of genus Shewanella.</title>
        <authorList>
            <person name="Liu G."/>
        </authorList>
    </citation>
    <scope>NUCLEOTIDE SEQUENCE [LARGE SCALE GENOMIC DNA]</scope>
    <source>
        <strain evidence="7 8">FJAT-54481</strain>
    </source>
</reference>
<evidence type="ECO:0000256" key="5">
    <source>
        <dbReference type="ARBA" id="ARBA00023136"/>
    </source>
</evidence>
<accession>A0ABX7YX04</accession>
<dbReference type="Proteomes" id="UP000679575">
    <property type="component" value="Chromosome"/>
</dbReference>
<keyword evidence="4 6" id="KW-1133">Transmembrane helix</keyword>
<dbReference type="EMBL" id="CP073587">
    <property type="protein sequence ID" value="QUN07207.1"/>
    <property type="molecule type" value="Genomic_DNA"/>
</dbReference>
<dbReference type="InterPro" id="IPR001123">
    <property type="entry name" value="LeuE-type"/>
</dbReference>
<keyword evidence="3 6" id="KW-0812">Transmembrane</keyword>